<evidence type="ECO:0000313" key="2">
    <source>
        <dbReference type="EMBL" id="KAG8631127.1"/>
    </source>
</evidence>
<dbReference type="Proteomes" id="UP000809789">
    <property type="component" value="Unassembled WGS sequence"/>
</dbReference>
<comment type="caution">
    <text evidence="2">The sequence shown here is derived from an EMBL/GenBank/DDBJ whole genome shotgun (WGS) entry which is preliminary data.</text>
</comment>
<evidence type="ECO:0008006" key="4">
    <source>
        <dbReference type="Google" id="ProtNLM"/>
    </source>
</evidence>
<evidence type="ECO:0000313" key="3">
    <source>
        <dbReference type="Proteomes" id="UP000809789"/>
    </source>
</evidence>
<evidence type="ECO:0000256" key="1">
    <source>
        <dbReference type="SAM" id="SignalP"/>
    </source>
</evidence>
<feature type="chain" id="PRO_5035478536" description="Secreted protein" evidence="1">
    <location>
        <begin position="19"/>
        <end position="70"/>
    </location>
</feature>
<organism evidence="2 3">
    <name type="scientific">Elsinoe batatas</name>
    <dbReference type="NCBI Taxonomy" id="2601811"/>
    <lineage>
        <taxon>Eukaryota</taxon>
        <taxon>Fungi</taxon>
        <taxon>Dikarya</taxon>
        <taxon>Ascomycota</taxon>
        <taxon>Pezizomycotina</taxon>
        <taxon>Dothideomycetes</taxon>
        <taxon>Dothideomycetidae</taxon>
        <taxon>Myriangiales</taxon>
        <taxon>Elsinoaceae</taxon>
        <taxon>Elsinoe</taxon>
    </lineage>
</organism>
<name>A0A8K0PK43_9PEZI</name>
<keyword evidence="1" id="KW-0732">Signal</keyword>
<reference evidence="2" key="1">
    <citation type="submission" date="2021-07" db="EMBL/GenBank/DDBJ databases">
        <title>Elsinoe batatas strain:CRI-CJ2 Genome sequencing and assembly.</title>
        <authorList>
            <person name="Huang L."/>
        </authorList>
    </citation>
    <scope>NUCLEOTIDE SEQUENCE</scope>
    <source>
        <strain evidence="2">CRI-CJ2</strain>
    </source>
</reference>
<sequence length="70" mass="7959">MWMYRFLGLLEMMACGHTCACHANCSSSGASKHMFLRIIWPYEERGQTFNLICKTTIASTLQNHIMVADS</sequence>
<accession>A0A8K0PK43</accession>
<keyword evidence="3" id="KW-1185">Reference proteome</keyword>
<dbReference type="OrthoDB" id="10305336at2759"/>
<dbReference type="EMBL" id="JAESVG020000001">
    <property type="protein sequence ID" value="KAG8631127.1"/>
    <property type="molecule type" value="Genomic_DNA"/>
</dbReference>
<protein>
    <recommendedName>
        <fullName evidence="4">Secreted protein</fullName>
    </recommendedName>
</protein>
<proteinExistence type="predicted"/>
<feature type="signal peptide" evidence="1">
    <location>
        <begin position="1"/>
        <end position="18"/>
    </location>
</feature>
<dbReference type="AlphaFoldDB" id="A0A8K0PK43"/>
<gene>
    <name evidence="2" type="ORF">KVT40_000267</name>
</gene>